<dbReference type="InterPro" id="IPR037185">
    <property type="entry name" value="EmrE-like"/>
</dbReference>
<feature type="transmembrane region" description="Helical" evidence="1">
    <location>
        <begin position="112"/>
        <end position="130"/>
    </location>
</feature>
<comment type="caution">
    <text evidence="3">The sequence shown here is derived from an EMBL/GenBank/DDBJ whole genome shotgun (WGS) entry which is preliminary data.</text>
</comment>
<feature type="domain" description="EamA" evidence="2">
    <location>
        <begin position="144"/>
        <end position="279"/>
    </location>
</feature>
<evidence type="ECO:0000259" key="2">
    <source>
        <dbReference type="Pfam" id="PF00892"/>
    </source>
</evidence>
<feature type="transmembrane region" description="Helical" evidence="1">
    <location>
        <begin position="60"/>
        <end position="78"/>
    </location>
</feature>
<dbReference type="PANTHER" id="PTHR22911">
    <property type="entry name" value="ACYL-MALONYL CONDENSING ENZYME-RELATED"/>
    <property type="match status" value="1"/>
</dbReference>
<evidence type="ECO:0000313" key="4">
    <source>
        <dbReference type="Proteomes" id="UP000176376"/>
    </source>
</evidence>
<dbReference type="STRING" id="1802074.A3J15_04045"/>
<name>A0A1F7JPA2_9BACT</name>
<dbReference type="InterPro" id="IPR000620">
    <property type="entry name" value="EamA_dom"/>
</dbReference>
<protein>
    <recommendedName>
        <fullName evidence="2">EamA domain-containing protein</fullName>
    </recommendedName>
</protein>
<accession>A0A1F7JPA2</accession>
<feature type="transmembrane region" description="Helical" evidence="1">
    <location>
        <begin position="84"/>
        <end position="105"/>
    </location>
</feature>
<evidence type="ECO:0000313" key="3">
    <source>
        <dbReference type="EMBL" id="OGK57413.1"/>
    </source>
</evidence>
<dbReference type="SUPFAM" id="SSF103481">
    <property type="entry name" value="Multidrug resistance efflux transporter EmrE"/>
    <property type="match status" value="2"/>
</dbReference>
<dbReference type="EMBL" id="MGAY01000003">
    <property type="protein sequence ID" value="OGK57413.1"/>
    <property type="molecule type" value="Genomic_DNA"/>
</dbReference>
<dbReference type="Pfam" id="PF00892">
    <property type="entry name" value="EamA"/>
    <property type="match status" value="2"/>
</dbReference>
<feature type="transmembrane region" description="Helical" evidence="1">
    <location>
        <begin position="34"/>
        <end position="53"/>
    </location>
</feature>
<dbReference type="AlphaFoldDB" id="A0A1F7JPA2"/>
<keyword evidence="1" id="KW-0812">Transmembrane</keyword>
<feature type="transmembrane region" description="Helical" evidence="1">
    <location>
        <begin position="212"/>
        <end position="229"/>
    </location>
</feature>
<feature type="domain" description="EamA" evidence="2">
    <location>
        <begin position="2"/>
        <end position="129"/>
    </location>
</feature>
<feature type="transmembrane region" description="Helical" evidence="1">
    <location>
        <begin position="145"/>
        <end position="161"/>
    </location>
</feature>
<feature type="transmembrane region" description="Helical" evidence="1">
    <location>
        <begin position="263"/>
        <end position="279"/>
    </location>
</feature>
<reference evidence="3 4" key="1">
    <citation type="journal article" date="2016" name="Nat. Commun.">
        <title>Thousands of microbial genomes shed light on interconnected biogeochemical processes in an aquifer system.</title>
        <authorList>
            <person name="Anantharaman K."/>
            <person name="Brown C.T."/>
            <person name="Hug L.A."/>
            <person name="Sharon I."/>
            <person name="Castelle C.J."/>
            <person name="Probst A.J."/>
            <person name="Thomas B.C."/>
            <person name="Singh A."/>
            <person name="Wilkins M.J."/>
            <person name="Karaoz U."/>
            <person name="Brodie E.L."/>
            <person name="Williams K.H."/>
            <person name="Hubbard S.S."/>
            <person name="Banfield J.F."/>
        </authorList>
    </citation>
    <scope>NUCLEOTIDE SEQUENCE [LARGE SCALE GENOMIC DNA]</scope>
</reference>
<dbReference type="PANTHER" id="PTHR22911:SF137">
    <property type="entry name" value="SOLUTE CARRIER FAMILY 35 MEMBER G2-RELATED"/>
    <property type="match status" value="1"/>
</dbReference>
<gene>
    <name evidence="3" type="ORF">A3J15_04045</name>
</gene>
<organism evidence="3 4">
    <name type="scientific">Candidatus Roizmanbacteria bacterium RIFCSPLOWO2_02_FULL_38_10</name>
    <dbReference type="NCBI Taxonomy" id="1802074"/>
    <lineage>
        <taxon>Bacteria</taxon>
        <taxon>Candidatus Roizmaniibacteriota</taxon>
    </lineage>
</organism>
<dbReference type="GO" id="GO:0016020">
    <property type="term" value="C:membrane"/>
    <property type="evidence" value="ECO:0007669"/>
    <property type="project" value="InterPro"/>
</dbReference>
<sequence>MWFIFSLTAALFWGVAQLLVKQSLSRVTPLVNNFIYDVIFFVIIGCLAINNGINFQLLPSIAPFTILIAFCYLSYYFILKKGLLSLTGTIMASYPIFTLILAFFLLTDKLSVLQLLAIIIVILGMILISLPRDKISLASLKKQSWFYWASLYAILAGLGDFTSKVAIDKSDLYTFLFALSLSFLFTSLIYIAVDKKNRMPLKFSFDQYKYSLFGNLLMVFGMLAFYTALSAGMVSLVTPISSTYAAITVLLSIKFLHEKINKLQSFAIILLVFGIILIGL</sequence>
<keyword evidence="1" id="KW-0472">Membrane</keyword>
<proteinExistence type="predicted"/>
<keyword evidence="1" id="KW-1133">Transmembrane helix</keyword>
<evidence type="ECO:0000256" key="1">
    <source>
        <dbReference type="SAM" id="Phobius"/>
    </source>
</evidence>
<feature type="transmembrane region" description="Helical" evidence="1">
    <location>
        <begin position="236"/>
        <end position="257"/>
    </location>
</feature>
<dbReference type="Gene3D" id="1.10.3730.20">
    <property type="match status" value="1"/>
</dbReference>
<dbReference type="Proteomes" id="UP000176376">
    <property type="component" value="Unassembled WGS sequence"/>
</dbReference>
<feature type="transmembrane region" description="Helical" evidence="1">
    <location>
        <begin position="173"/>
        <end position="192"/>
    </location>
</feature>